<name>A0AA39LDW4_9BILA</name>
<gene>
    <name evidence="1" type="ORF">QR680_000602</name>
</gene>
<dbReference type="Proteomes" id="UP001175271">
    <property type="component" value="Unassembled WGS sequence"/>
</dbReference>
<accession>A0AA39LDW4</accession>
<dbReference type="EMBL" id="JAUCMV010000005">
    <property type="protein sequence ID" value="KAK0394171.1"/>
    <property type="molecule type" value="Genomic_DNA"/>
</dbReference>
<comment type="caution">
    <text evidence="1">The sequence shown here is derived from an EMBL/GenBank/DDBJ whole genome shotgun (WGS) entry which is preliminary data.</text>
</comment>
<keyword evidence="2" id="KW-1185">Reference proteome</keyword>
<evidence type="ECO:0000313" key="2">
    <source>
        <dbReference type="Proteomes" id="UP001175271"/>
    </source>
</evidence>
<organism evidence="1 2">
    <name type="scientific">Steinernema hermaphroditum</name>
    <dbReference type="NCBI Taxonomy" id="289476"/>
    <lineage>
        <taxon>Eukaryota</taxon>
        <taxon>Metazoa</taxon>
        <taxon>Ecdysozoa</taxon>
        <taxon>Nematoda</taxon>
        <taxon>Chromadorea</taxon>
        <taxon>Rhabditida</taxon>
        <taxon>Tylenchina</taxon>
        <taxon>Panagrolaimomorpha</taxon>
        <taxon>Strongyloidoidea</taxon>
        <taxon>Steinernematidae</taxon>
        <taxon>Steinernema</taxon>
    </lineage>
</organism>
<dbReference type="AlphaFoldDB" id="A0AA39LDW4"/>
<sequence>MNTVPFAFVERTLAMLDEDDYACVLELSDSNWTRHAHTLHVAPSYSVSLLFDDDGMTYKVEKDEERCELSALLNDKKAAVKKIFVENYCEFLEGSGDLVTAEVLNQLCHLIKRNPCPVDIFPDYRYQWGREDDPEPTDERLLTILQAIPGINTLDFLKIFTYSDKLVIWMKERLLHGMRNFTLLSFHLPASLYSTVLDFIDMPVFQKVEFTLPIGEAAFYKQILGAVVDRIRAGTIPQPVRHGVYLNYSSCLRSLIQSLTLKKLPKTVNEYELEDLPYSVYVTEIQCSETLQLSYSLGGYLSR</sequence>
<evidence type="ECO:0000313" key="1">
    <source>
        <dbReference type="EMBL" id="KAK0394171.1"/>
    </source>
</evidence>
<protein>
    <submittedName>
        <fullName evidence="1">Uncharacterized protein</fullName>
    </submittedName>
</protein>
<reference evidence="1" key="1">
    <citation type="submission" date="2023-06" db="EMBL/GenBank/DDBJ databases">
        <title>Genomic analysis of the entomopathogenic nematode Steinernema hermaphroditum.</title>
        <authorList>
            <person name="Schwarz E.M."/>
            <person name="Heppert J.K."/>
            <person name="Baniya A."/>
            <person name="Schwartz H.T."/>
            <person name="Tan C.-H."/>
            <person name="Antoshechkin I."/>
            <person name="Sternberg P.W."/>
            <person name="Goodrich-Blair H."/>
            <person name="Dillman A.R."/>
        </authorList>
    </citation>
    <scope>NUCLEOTIDE SEQUENCE</scope>
    <source>
        <strain evidence="1">PS9179</strain>
        <tissue evidence="1">Whole animal</tissue>
    </source>
</reference>
<proteinExistence type="predicted"/>